<dbReference type="PANTHER" id="PTHR36437">
    <property type="entry name" value="GLYOXALASE/BLEOMYCIN RESISTANCE PROTEIN/DIOXYGENASE"/>
    <property type="match status" value="1"/>
</dbReference>
<dbReference type="SUPFAM" id="SSF54593">
    <property type="entry name" value="Glyoxalase/Bleomycin resistance protein/Dihydroxybiphenyl dioxygenase"/>
    <property type="match status" value="1"/>
</dbReference>
<accession>A0ABW6KGR3</accession>
<dbReference type="Proteomes" id="UP001601059">
    <property type="component" value="Unassembled WGS sequence"/>
</dbReference>
<name>A0ABW6KGR3_9BACI</name>
<evidence type="ECO:0000313" key="2">
    <source>
        <dbReference type="EMBL" id="MFE8702787.1"/>
    </source>
</evidence>
<dbReference type="PROSITE" id="PS51819">
    <property type="entry name" value="VOC"/>
    <property type="match status" value="1"/>
</dbReference>
<comment type="caution">
    <text evidence="2">The sequence shown here is derived from an EMBL/GenBank/DDBJ whole genome shotgun (WGS) entry which is preliminary data.</text>
</comment>
<dbReference type="EMBL" id="JBIACK010000011">
    <property type="protein sequence ID" value="MFE8702787.1"/>
    <property type="molecule type" value="Genomic_DNA"/>
</dbReference>
<protein>
    <submittedName>
        <fullName evidence="2">VOC family protein</fullName>
    </submittedName>
</protein>
<dbReference type="Pfam" id="PF00903">
    <property type="entry name" value="Glyoxalase"/>
    <property type="match status" value="1"/>
</dbReference>
<evidence type="ECO:0000259" key="1">
    <source>
        <dbReference type="PROSITE" id="PS51819"/>
    </source>
</evidence>
<proteinExistence type="predicted"/>
<reference evidence="2 3" key="1">
    <citation type="submission" date="2024-08" db="EMBL/GenBank/DDBJ databases">
        <title>Two novel Cytobacillus novel species.</title>
        <authorList>
            <person name="Liu G."/>
        </authorList>
    </citation>
    <scope>NUCLEOTIDE SEQUENCE [LARGE SCALE GENOMIC DNA]</scope>
    <source>
        <strain evidence="2 3">FJAT-54145</strain>
    </source>
</reference>
<evidence type="ECO:0000313" key="3">
    <source>
        <dbReference type="Proteomes" id="UP001601059"/>
    </source>
</evidence>
<gene>
    <name evidence="2" type="ORF">ACFYKX_19470</name>
</gene>
<dbReference type="InterPro" id="IPR004360">
    <property type="entry name" value="Glyas_Fos-R_dOase_dom"/>
</dbReference>
<dbReference type="Gene3D" id="3.10.180.10">
    <property type="entry name" value="2,3-Dihydroxybiphenyl 1,2-Dioxygenase, domain 1"/>
    <property type="match status" value="1"/>
</dbReference>
<organism evidence="2 3">
    <name type="scientific">Cytobacillus spartinae</name>
    <dbReference type="NCBI Taxonomy" id="3299023"/>
    <lineage>
        <taxon>Bacteria</taxon>
        <taxon>Bacillati</taxon>
        <taxon>Bacillota</taxon>
        <taxon>Bacilli</taxon>
        <taxon>Bacillales</taxon>
        <taxon>Bacillaceae</taxon>
        <taxon>Cytobacillus</taxon>
    </lineage>
</organism>
<dbReference type="InterPro" id="IPR037523">
    <property type="entry name" value="VOC_core"/>
</dbReference>
<dbReference type="RefSeq" id="WP_389362755.1">
    <property type="nucleotide sequence ID" value="NZ_JBIACK010000011.1"/>
</dbReference>
<dbReference type="PANTHER" id="PTHR36437:SF2">
    <property type="entry name" value="GLYOXALASE_BLEOMYCIN RESISTANCE PROTEIN_DIOXYGENASE"/>
    <property type="match status" value="1"/>
</dbReference>
<keyword evidence="3" id="KW-1185">Reference proteome</keyword>
<dbReference type="InterPro" id="IPR029068">
    <property type="entry name" value="Glyas_Bleomycin-R_OHBP_Dase"/>
</dbReference>
<sequence length="117" mass="13652">MTGIFKRIDTVFLKVNDFEKAIEWYSHVLGFDVRWRDDQGGYAALNIGETPLTLVRSDREKVESPTVYFNFYTENIEEAHKHLTENGVVVGPIEEDINVKWFKFKDLEGNELEVCCF</sequence>
<feature type="domain" description="VOC" evidence="1">
    <location>
        <begin position="7"/>
        <end position="117"/>
    </location>
</feature>